<evidence type="ECO:0000313" key="1">
    <source>
        <dbReference type="EMBL" id="KAF4343910.1"/>
    </source>
</evidence>
<comment type="caution">
    <text evidence="1">The sequence shown here is derived from an EMBL/GenBank/DDBJ whole genome shotgun (WGS) entry which is preliminary data.</text>
</comment>
<accession>A0A9P5AS25</accession>
<dbReference type="Gene3D" id="3.30.710.10">
    <property type="entry name" value="Potassium Channel Kv1.1, Chain A"/>
    <property type="match status" value="1"/>
</dbReference>
<evidence type="ECO:0000313" key="2">
    <source>
        <dbReference type="Proteomes" id="UP000730481"/>
    </source>
</evidence>
<dbReference type="AlphaFoldDB" id="A0A9P5AS25"/>
<reference evidence="1" key="2">
    <citation type="submission" date="2020-02" db="EMBL/GenBank/DDBJ databases">
        <title>Identification and distribution of gene clusters putatively required for synthesis of sphingolipid metabolism inhibitors in phylogenetically diverse species of the filamentous fungus Fusarium.</title>
        <authorList>
            <person name="Kim H.-S."/>
            <person name="Busman M."/>
            <person name="Brown D.W."/>
            <person name="Divon H."/>
            <person name="Uhlig S."/>
            <person name="Proctor R.H."/>
        </authorList>
    </citation>
    <scope>NUCLEOTIDE SEQUENCE</scope>
    <source>
        <strain evidence="1">NRRL 25174</strain>
    </source>
</reference>
<proteinExistence type="predicted"/>
<dbReference type="CDD" id="cd18186">
    <property type="entry name" value="BTB_POZ_ZBTB_KLHL-like"/>
    <property type="match status" value="1"/>
</dbReference>
<sequence>MADTPAFSWKVANQMSAPAAVDFETFAPEGDVTFIVNGGTRVRVHSLTMRCASPVFSTMLGPNFMEGQALANADANSPIEIALPEEEDANCFGWICRSLHCQAATQNWEPTTKQLWTVWTIIDKYRMKNSMQLSVSFWLNKKTKTVSNLEYLWTLCLICVQNNDSESFKILTRKLIGSSNMLFDDLASNSRPKSKKFASSGLAYKLAVKLQNARNEAMNCALKFFYGELSSNLPARPSLNCTCDSSYSQCMNRALGADAGALNVLDPRWSLVEICSYLSALYEGWDFGRKRSCRYCQGFNDELKEKISQYRQLEIDGLCLACFNDETGAPCTSRTKK</sequence>
<organism evidence="1 2">
    <name type="scientific">Fusarium beomiforme</name>
    <dbReference type="NCBI Taxonomy" id="44412"/>
    <lineage>
        <taxon>Eukaryota</taxon>
        <taxon>Fungi</taxon>
        <taxon>Dikarya</taxon>
        <taxon>Ascomycota</taxon>
        <taxon>Pezizomycotina</taxon>
        <taxon>Sordariomycetes</taxon>
        <taxon>Hypocreomycetidae</taxon>
        <taxon>Hypocreales</taxon>
        <taxon>Nectriaceae</taxon>
        <taxon>Fusarium</taxon>
        <taxon>Fusarium burgessii species complex</taxon>
    </lineage>
</organism>
<dbReference type="OrthoDB" id="5275938at2759"/>
<dbReference type="InterPro" id="IPR011333">
    <property type="entry name" value="SKP1/BTB/POZ_sf"/>
</dbReference>
<protein>
    <recommendedName>
        <fullName evidence="3">BTB domain-containing protein</fullName>
    </recommendedName>
</protein>
<gene>
    <name evidence="1" type="ORF">FBEOM_2145</name>
</gene>
<dbReference type="Proteomes" id="UP000730481">
    <property type="component" value="Unassembled WGS sequence"/>
</dbReference>
<dbReference type="EMBL" id="PVQB02000073">
    <property type="protein sequence ID" value="KAF4343910.1"/>
    <property type="molecule type" value="Genomic_DNA"/>
</dbReference>
<evidence type="ECO:0008006" key="3">
    <source>
        <dbReference type="Google" id="ProtNLM"/>
    </source>
</evidence>
<reference evidence="1" key="1">
    <citation type="journal article" date="2017" name="Mycologia">
        <title>Fusarium algeriense, sp. nov., a novel toxigenic crown rot pathogen of durum wheat from Algeria is nested in the Fusarium burgessii species complex.</title>
        <authorList>
            <person name="Laraba I."/>
            <person name="Keddad A."/>
            <person name="Boureghda H."/>
            <person name="Abdallah N."/>
            <person name="Vaughan M.M."/>
            <person name="Proctor R.H."/>
            <person name="Busman M."/>
            <person name="O'Donnell K."/>
        </authorList>
    </citation>
    <scope>NUCLEOTIDE SEQUENCE</scope>
    <source>
        <strain evidence="1">NRRL 25174</strain>
    </source>
</reference>
<name>A0A9P5AS25_9HYPO</name>
<keyword evidence="2" id="KW-1185">Reference proteome</keyword>